<evidence type="ECO:0000313" key="1">
    <source>
        <dbReference type="EMBL" id="MPM39283.1"/>
    </source>
</evidence>
<protein>
    <submittedName>
        <fullName evidence="1">Uncharacterized protein</fullName>
    </submittedName>
</protein>
<dbReference type="AlphaFoldDB" id="A0A644ZKR9"/>
<comment type="caution">
    <text evidence="1">The sequence shown here is derived from an EMBL/GenBank/DDBJ whole genome shotgun (WGS) entry which is preliminary data.</text>
</comment>
<sequence length="73" mass="8473">MLEKKDYEKFTSEEKTAVVYAAFLVKTLKAMTRIDILLKRGNLYVFNTMDIREVIDQAKILFPEEDLTLGNKA</sequence>
<reference evidence="1" key="1">
    <citation type="submission" date="2019-08" db="EMBL/GenBank/DDBJ databases">
        <authorList>
            <person name="Kucharzyk K."/>
            <person name="Murdoch R.W."/>
            <person name="Higgins S."/>
            <person name="Loffler F."/>
        </authorList>
    </citation>
    <scope>NUCLEOTIDE SEQUENCE</scope>
</reference>
<gene>
    <name evidence="1" type="ORF">SDC9_85916</name>
</gene>
<name>A0A644ZKR9_9ZZZZ</name>
<proteinExistence type="predicted"/>
<accession>A0A644ZKR9</accession>
<dbReference type="EMBL" id="VSSQ01008587">
    <property type="protein sequence ID" value="MPM39283.1"/>
    <property type="molecule type" value="Genomic_DNA"/>
</dbReference>
<organism evidence="1">
    <name type="scientific">bioreactor metagenome</name>
    <dbReference type="NCBI Taxonomy" id="1076179"/>
    <lineage>
        <taxon>unclassified sequences</taxon>
        <taxon>metagenomes</taxon>
        <taxon>ecological metagenomes</taxon>
    </lineage>
</organism>